<evidence type="ECO:0000313" key="3">
    <source>
        <dbReference type="Proteomes" id="UP000248584"/>
    </source>
</evidence>
<name>A0ABX5PYD0_9FLAO</name>
<evidence type="ECO:0000259" key="1">
    <source>
        <dbReference type="Pfam" id="PF01627"/>
    </source>
</evidence>
<dbReference type="RefSeq" id="WP_015362871.1">
    <property type="nucleotide sequence ID" value="NZ_QKZR01000002.1"/>
</dbReference>
<sequence length="111" mass="13167">MKKMTYDLSQIKNISDNDPDFIKMMVDTFVKEMPVDLERLAAAVVEEDRVNVHRFAHKMKPSLELFGLKSHEHAHNLEIWGKEDIQKDINEDFMILHQELENTLIELKRDF</sequence>
<organism evidence="2 3">
    <name type="scientific">Nonlabens dokdonensis</name>
    <dbReference type="NCBI Taxonomy" id="328515"/>
    <lineage>
        <taxon>Bacteria</taxon>
        <taxon>Pseudomonadati</taxon>
        <taxon>Bacteroidota</taxon>
        <taxon>Flavobacteriia</taxon>
        <taxon>Flavobacteriales</taxon>
        <taxon>Flavobacteriaceae</taxon>
        <taxon>Nonlabens</taxon>
    </lineage>
</organism>
<dbReference type="SUPFAM" id="SSF47226">
    <property type="entry name" value="Histidine-containing phosphotransfer domain, HPT domain"/>
    <property type="match status" value="1"/>
</dbReference>
<dbReference type="EMBL" id="QKZR01000002">
    <property type="protein sequence ID" value="PZX40900.1"/>
    <property type="molecule type" value="Genomic_DNA"/>
</dbReference>
<evidence type="ECO:0000313" key="2">
    <source>
        <dbReference type="EMBL" id="PZX40900.1"/>
    </source>
</evidence>
<dbReference type="InterPro" id="IPR008207">
    <property type="entry name" value="Sig_transdc_His_kin_Hpt_dom"/>
</dbReference>
<dbReference type="Gene3D" id="1.20.120.160">
    <property type="entry name" value="HPT domain"/>
    <property type="match status" value="1"/>
</dbReference>
<feature type="domain" description="HPt" evidence="1">
    <location>
        <begin position="25"/>
        <end position="101"/>
    </location>
</feature>
<protein>
    <submittedName>
        <fullName evidence="2">Hpt domain-containing protein</fullName>
    </submittedName>
</protein>
<gene>
    <name evidence="2" type="ORF">LX97_01673</name>
</gene>
<dbReference type="InterPro" id="IPR036641">
    <property type="entry name" value="HPT_dom_sf"/>
</dbReference>
<dbReference type="Pfam" id="PF01627">
    <property type="entry name" value="Hpt"/>
    <property type="match status" value="1"/>
</dbReference>
<proteinExistence type="predicted"/>
<accession>A0ABX5PYD0</accession>
<comment type="caution">
    <text evidence="2">The sequence shown here is derived from an EMBL/GenBank/DDBJ whole genome shotgun (WGS) entry which is preliminary data.</text>
</comment>
<reference evidence="2 3" key="1">
    <citation type="submission" date="2018-06" db="EMBL/GenBank/DDBJ databases">
        <title>Genomic Encyclopedia of Archaeal and Bacterial Type Strains, Phase II (KMG-II): from individual species to whole genera.</title>
        <authorList>
            <person name="Goeker M."/>
        </authorList>
    </citation>
    <scope>NUCLEOTIDE SEQUENCE [LARGE SCALE GENOMIC DNA]</scope>
    <source>
        <strain evidence="2 3">DSM 17205</strain>
    </source>
</reference>
<keyword evidence="3" id="KW-1185">Reference proteome</keyword>
<dbReference type="Proteomes" id="UP000248584">
    <property type="component" value="Unassembled WGS sequence"/>
</dbReference>